<dbReference type="AlphaFoldDB" id="A0AAV7EBA6"/>
<sequence>MGAESWGRRDFEFTKYGIHFSTNGRLLVVEGLGGNKSRGEAAAEAAQVKRGGERGPIMDSFSLLLVVEGLGGTQMDVDFWSASLRGGVLCPSPSTACEDRAKIHRGLSLSSNSLSLPSYESQGIARSFLALFFPSFGSVVRPRRGIDGVRTGKKSQSSSGEEGGWLLIFLQVGLIAGSEFWGFFCGSDHGGRGPNLLSGKKKERTALRIASGWSFWERERMERIVDSFFLLLDLRRQPGK</sequence>
<protein>
    <submittedName>
        <fullName evidence="1">Uncharacterized protein</fullName>
    </submittedName>
</protein>
<proteinExistence type="predicted"/>
<keyword evidence="2" id="KW-1185">Reference proteome</keyword>
<comment type="caution">
    <text evidence="1">The sequence shown here is derived from an EMBL/GenBank/DDBJ whole genome shotgun (WGS) entry which is preliminary data.</text>
</comment>
<evidence type="ECO:0000313" key="1">
    <source>
        <dbReference type="EMBL" id="KAG9445121.1"/>
    </source>
</evidence>
<dbReference type="EMBL" id="JAINDJ010000006">
    <property type="protein sequence ID" value="KAG9445121.1"/>
    <property type="molecule type" value="Genomic_DNA"/>
</dbReference>
<evidence type="ECO:0000313" key="2">
    <source>
        <dbReference type="Proteomes" id="UP000825729"/>
    </source>
</evidence>
<name>A0AAV7EBA6_ARIFI</name>
<accession>A0AAV7EBA6</accession>
<organism evidence="1 2">
    <name type="scientific">Aristolochia fimbriata</name>
    <name type="common">White veined hardy Dutchman's pipe vine</name>
    <dbReference type="NCBI Taxonomy" id="158543"/>
    <lineage>
        <taxon>Eukaryota</taxon>
        <taxon>Viridiplantae</taxon>
        <taxon>Streptophyta</taxon>
        <taxon>Embryophyta</taxon>
        <taxon>Tracheophyta</taxon>
        <taxon>Spermatophyta</taxon>
        <taxon>Magnoliopsida</taxon>
        <taxon>Magnoliidae</taxon>
        <taxon>Piperales</taxon>
        <taxon>Aristolochiaceae</taxon>
        <taxon>Aristolochia</taxon>
    </lineage>
</organism>
<gene>
    <name evidence="1" type="ORF">H6P81_016461</name>
</gene>
<dbReference type="Proteomes" id="UP000825729">
    <property type="component" value="Unassembled WGS sequence"/>
</dbReference>
<reference evidence="1 2" key="1">
    <citation type="submission" date="2021-07" db="EMBL/GenBank/DDBJ databases">
        <title>The Aristolochia fimbriata genome: insights into angiosperm evolution, floral development and chemical biosynthesis.</title>
        <authorList>
            <person name="Jiao Y."/>
        </authorList>
    </citation>
    <scope>NUCLEOTIDE SEQUENCE [LARGE SCALE GENOMIC DNA]</scope>
    <source>
        <strain evidence="1">IBCAS-2021</strain>
        <tissue evidence="1">Leaf</tissue>
    </source>
</reference>